<organism evidence="1 2">
    <name type="scientific">Kineobactrum salinum</name>
    <dbReference type="NCBI Taxonomy" id="2708301"/>
    <lineage>
        <taxon>Bacteria</taxon>
        <taxon>Pseudomonadati</taxon>
        <taxon>Pseudomonadota</taxon>
        <taxon>Gammaproteobacteria</taxon>
        <taxon>Cellvibrionales</taxon>
        <taxon>Halieaceae</taxon>
        <taxon>Kineobactrum</taxon>
    </lineage>
</organism>
<sequence length="65" mass="7038">MEFAQLETVYERLAEALDQAGPEHSELLLARLVLLLAEAQQDNGPVLAAIDSALARLGPEVEPLQ</sequence>
<dbReference type="KEGG" id="kim:G3T16_05040"/>
<dbReference type="RefSeq" id="WP_163494097.1">
    <property type="nucleotide sequence ID" value="NZ_CP048711.1"/>
</dbReference>
<name>A0A6C0TYW7_9GAMM</name>
<keyword evidence="2" id="KW-1185">Reference proteome</keyword>
<evidence type="ECO:0000313" key="1">
    <source>
        <dbReference type="EMBL" id="QIB64848.1"/>
    </source>
</evidence>
<accession>A0A6C0TYW7</accession>
<dbReference type="EMBL" id="CP048711">
    <property type="protein sequence ID" value="QIB64848.1"/>
    <property type="molecule type" value="Genomic_DNA"/>
</dbReference>
<evidence type="ECO:0000313" key="2">
    <source>
        <dbReference type="Proteomes" id="UP000477680"/>
    </source>
</evidence>
<proteinExistence type="predicted"/>
<gene>
    <name evidence="1" type="ORF">G3T16_05040</name>
</gene>
<dbReference type="AlphaFoldDB" id="A0A6C0TYW7"/>
<dbReference type="Proteomes" id="UP000477680">
    <property type="component" value="Chromosome"/>
</dbReference>
<reference evidence="1 2" key="1">
    <citation type="submission" date="2020-02" db="EMBL/GenBank/DDBJ databases">
        <title>Genome sequencing for Kineobactrum sp. M2.</title>
        <authorList>
            <person name="Park S.-J."/>
        </authorList>
    </citation>
    <scope>NUCLEOTIDE SEQUENCE [LARGE SCALE GENOMIC DNA]</scope>
    <source>
        <strain evidence="1 2">M2</strain>
    </source>
</reference>
<protein>
    <submittedName>
        <fullName evidence="1">DUF2783 domain-containing protein</fullName>
    </submittedName>
</protein>